<evidence type="ECO:0000313" key="3">
    <source>
        <dbReference type="EMBL" id="GFO22806.1"/>
    </source>
</evidence>
<name>A0AAV4BQR1_9GAST</name>
<reference evidence="3 4" key="1">
    <citation type="journal article" date="2021" name="Elife">
        <title>Chloroplast acquisition without the gene transfer in kleptoplastic sea slugs, Plakobranchus ocellatus.</title>
        <authorList>
            <person name="Maeda T."/>
            <person name="Takahashi S."/>
            <person name="Yoshida T."/>
            <person name="Shimamura S."/>
            <person name="Takaki Y."/>
            <person name="Nagai Y."/>
            <person name="Toyoda A."/>
            <person name="Suzuki Y."/>
            <person name="Arimoto A."/>
            <person name="Ishii H."/>
            <person name="Satoh N."/>
            <person name="Nishiyama T."/>
            <person name="Hasebe M."/>
            <person name="Maruyama T."/>
            <person name="Minagawa J."/>
            <person name="Obokata J."/>
            <person name="Shigenobu S."/>
        </authorList>
    </citation>
    <scope>NUCLEOTIDE SEQUENCE [LARGE SCALE GENOMIC DNA]</scope>
</reference>
<keyword evidence="4" id="KW-1185">Reference proteome</keyword>
<sequence length="448" mass="49794">MTEKAASNEQQPQPAVKPYWMTVRIKCLVVTLLFLVAACFMYLFLEIPFVETSQWTQALVTPGSGQKAGDEGVIRPDADLNVGLVPSAEKTAMELRALDNMIADFNRKADKSSDIFEQYTGDHDVASFLKWTLGKYFAMSKQFSGIDKEDSEADVKSTITLGRRGEMKKGKSVSTPENFGNFQSKAKEEQKIRPNLKDNKNDDNNLGPKGAEKIATKGSKPRRRLVLFTTWIDKPEKQEAHDNILRTWRLWEPLVMPLLFTNDTNIAEHARSFGWQVLAEPRAGCTGRGVPILREMFRAAMKAFDSHLYAYANGDLLLGNGMLSTVEAIVSNKELMGKPLLGLINRINVDFYNTKREPVYTLKTFDKLAQAGKPMADGSSDGFITNSLFPWQHVPDIVPGRKGVAMWLVSYAREMGVATVDVQETLRAVHMMVTAAGNRESSSAPGSG</sequence>
<feature type="compositionally biased region" description="Basic and acidic residues" evidence="1">
    <location>
        <begin position="185"/>
        <end position="203"/>
    </location>
</feature>
<keyword evidence="2" id="KW-0812">Transmembrane</keyword>
<gene>
    <name evidence="3" type="ORF">PoB_004931100</name>
</gene>
<dbReference type="EMBL" id="BLXT01005456">
    <property type="protein sequence ID" value="GFO22806.1"/>
    <property type="molecule type" value="Genomic_DNA"/>
</dbReference>
<dbReference type="AlphaFoldDB" id="A0AAV4BQR1"/>
<evidence type="ECO:0000313" key="4">
    <source>
        <dbReference type="Proteomes" id="UP000735302"/>
    </source>
</evidence>
<protein>
    <submittedName>
        <fullName evidence="3">Uncharacterized protein</fullName>
    </submittedName>
</protein>
<dbReference type="Proteomes" id="UP000735302">
    <property type="component" value="Unassembled WGS sequence"/>
</dbReference>
<accession>A0AAV4BQR1</accession>
<keyword evidence="2" id="KW-1133">Transmembrane helix</keyword>
<evidence type="ECO:0000256" key="2">
    <source>
        <dbReference type="SAM" id="Phobius"/>
    </source>
</evidence>
<proteinExistence type="predicted"/>
<feature type="region of interest" description="Disordered" evidence="1">
    <location>
        <begin position="166"/>
        <end position="218"/>
    </location>
</feature>
<keyword evidence="2" id="KW-0472">Membrane</keyword>
<evidence type="ECO:0000256" key="1">
    <source>
        <dbReference type="SAM" id="MobiDB-lite"/>
    </source>
</evidence>
<comment type="caution">
    <text evidence="3">The sequence shown here is derived from an EMBL/GenBank/DDBJ whole genome shotgun (WGS) entry which is preliminary data.</text>
</comment>
<feature type="transmembrane region" description="Helical" evidence="2">
    <location>
        <begin position="27"/>
        <end position="45"/>
    </location>
</feature>
<organism evidence="3 4">
    <name type="scientific">Plakobranchus ocellatus</name>
    <dbReference type="NCBI Taxonomy" id="259542"/>
    <lineage>
        <taxon>Eukaryota</taxon>
        <taxon>Metazoa</taxon>
        <taxon>Spiralia</taxon>
        <taxon>Lophotrochozoa</taxon>
        <taxon>Mollusca</taxon>
        <taxon>Gastropoda</taxon>
        <taxon>Heterobranchia</taxon>
        <taxon>Euthyneura</taxon>
        <taxon>Panpulmonata</taxon>
        <taxon>Sacoglossa</taxon>
        <taxon>Placobranchoidea</taxon>
        <taxon>Plakobranchidae</taxon>
        <taxon>Plakobranchus</taxon>
    </lineage>
</organism>
<feature type="compositionally biased region" description="Polar residues" evidence="1">
    <location>
        <begin position="172"/>
        <end position="184"/>
    </location>
</feature>